<evidence type="ECO:0000313" key="3">
    <source>
        <dbReference type="EMBL" id="KAB6083851.1"/>
    </source>
</evidence>
<evidence type="ECO:0000313" key="7">
    <source>
        <dbReference type="Proteomes" id="UP000196036"/>
    </source>
</evidence>
<dbReference type="Proteomes" id="UP000474077">
    <property type="component" value="Unassembled WGS sequence"/>
</dbReference>
<dbReference type="Proteomes" id="UP000284495">
    <property type="component" value="Unassembled WGS sequence"/>
</dbReference>
<evidence type="ECO:0000256" key="1">
    <source>
        <dbReference type="SAM" id="Coils"/>
    </source>
</evidence>
<keyword evidence="4" id="KW-0238">DNA-binding</keyword>
<evidence type="ECO:0000313" key="10">
    <source>
        <dbReference type="Proteomes" id="UP000474077"/>
    </source>
</evidence>
<evidence type="ECO:0000313" key="4">
    <source>
        <dbReference type="EMBL" id="OUQ62098.1"/>
    </source>
</evidence>
<protein>
    <submittedName>
        <fullName evidence="4">DNA-binding protein</fullName>
    </submittedName>
    <submittedName>
        <fullName evidence="3">ORF6N domain-containing protein</fullName>
    </submittedName>
</protein>
<comment type="caution">
    <text evidence="4">The sequence shown here is derived from an EMBL/GenBank/DDBJ whole genome shotgun (WGS) entry which is preliminary data.</text>
</comment>
<dbReference type="InterPro" id="IPR018873">
    <property type="entry name" value="KilA-N_DNA-bd_domain"/>
</dbReference>
<organism evidence="4 7">
    <name type="scientific">Bacteroides xylanisolvens</name>
    <dbReference type="NCBI Taxonomy" id="371601"/>
    <lineage>
        <taxon>Bacteria</taxon>
        <taxon>Pseudomonadati</taxon>
        <taxon>Bacteroidota</taxon>
        <taxon>Bacteroidia</taxon>
        <taxon>Bacteroidales</taxon>
        <taxon>Bacteroidaceae</taxon>
        <taxon>Bacteroides</taxon>
    </lineage>
</organism>
<sequence>MEQLEVIQSKIYDIRGCKVMLDFDLAEMYGTETKYLKRSVKNNLKRFPSDFMFELTKDEWDSLRCNFSTLNGGRGQHPKYMPYAFTELGVSMLSSVLNSDLAIEVNINIMRAFVAVRQLLLSPSTNPVQELQNEVKELKEYIEEVFADYNDINDDTRTQLELINQTLAELQAQKTLANKPRNPIGFPIPNKDKKKK</sequence>
<dbReference type="RefSeq" id="WP_049701863.1">
    <property type="nucleotide sequence ID" value="NZ_AP031409.1"/>
</dbReference>
<dbReference type="EMBL" id="QROC01000038">
    <property type="protein sequence ID" value="RHK90822.1"/>
    <property type="molecule type" value="Genomic_DNA"/>
</dbReference>
<reference evidence="3 10" key="4">
    <citation type="journal article" date="2019" name="Nat. Med.">
        <title>A library of human gut bacterial isolates paired with longitudinal multiomics data enables mechanistic microbiome research.</title>
        <authorList>
            <person name="Poyet M."/>
            <person name="Groussin M."/>
            <person name="Gibbons S.M."/>
            <person name="Avila-Pacheco J."/>
            <person name="Jiang X."/>
            <person name="Kearney S.M."/>
            <person name="Perrotta A.R."/>
            <person name="Berdy B."/>
            <person name="Zhao S."/>
            <person name="Lieberman T.D."/>
            <person name="Swanson P.K."/>
            <person name="Smith M."/>
            <person name="Roesemann S."/>
            <person name="Alexander J.E."/>
            <person name="Rich S.A."/>
            <person name="Livny J."/>
            <person name="Vlamakis H."/>
            <person name="Clish C."/>
            <person name="Bullock K."/>
            <person name="Deik A."/>
            <person name="Scott J."/>
            <person name="Pierce K.A."/>
            <person name="Xavier R.J."/>
            <person name="Alm E.J."/>
        </authorList>
    </citation>
    <scope>NUCLEOTIDE SEQUENCE [LARGE SCALE GENOMIC DNA]</scope>
    <source>
        <strain evidence="3 10">BIOML-A73</strain>
    </source>
</reference>
<proteinExistence type="predicted"/>
<name>A0A1Y4UXL4_9BACE</name>
<keyword evidence="1" id="KW-0175">Coiled coil</keyword>
<accession>A0A1Y4UXL4</accession>
<feature type="coiled-coil region" evidence="1">
    <location>
        <begin position="128"/>
        <end position="173"/>
    </location>
</feature>
<dbReference type="AlphaFoldDB" id="A0A1Y4UXL4"/>
<dbReference type="Proteomes" id="UP000196036">
    <property type="component" value="Unassembled WGS sequence"/>
</dbReference>
<reference evidence="4" key="2">
    <citation type="journal article" date="2018" name="BMC Genomics">
        <title>Whole genome sequencing and function prediction of 133 gut anaerobes isolated from chicken caecum in pure cultures.</title>
        <authorList>
            <person name="Medvecky M."/>
            <person name="Cejkova D."/>
            <person name="Polansky O."/>
            <person name="Karasova D."/>
            <person name="Kubasova T."/>
            <person name="Cizek A."/>
            <person name="Rychlik I."/>
        </authorList>
    </citation>
    <scope>NUCLEOTIDE SEQUENCE</scope>
    <source>
        <strain evidence="4">An109</strain>
    </source>
</reference>
<dbReference type="EMBL" id="NFLW01000073">
    <property type="protein sequence ID" value="OUQ62098.1"/>
    <property type="molecule type" value="Genomic_DNA"/>
</dbReference>
<evidence type="ECO:0000313" key="5">
    <source>
        <dbReference type="EMBL" id="RHK90822.1"/>
    </source>
</evidence>
<dbReference type="EMBL" id="QROO01000008">
    <property type="protein sequence ID" value="RHL39202.1"/>
    <property type="molecule type" value="Genomic_DNA"/>
</dbReference>
<gene>
    <name evidence="4" type="ORF">B5E52_22010</name>
    <name evidence="6" type="ORF">DW027_08225</name>
    <name evidence="5" type="ORF">DW042_21070</name>
    <name evidence="3" type="ORF">GA560_08625</name>
</gene>
<dbReference type="Pfam" id="PF10543">
    <property type="entry name" value="ORF6N"/>
    <property type="match status" value="1"/>
</dbReference>
<evidence type="ECO:0000313" key="6">
    <source>
        <dbReference type="EMBL" id="RHL39202.1"/>
    </source>
</evidence>
<dbReference type="EMBL" id="WDER01000018">
    <property type="protein sequence ID" value="KAB6083851.1"/>
    <property type="molecule type" value="Genomic_DNA"/>
</dbReference>
<reference evidence="7" key="1">
    <citation type="submission" date="2017-04" db="EMBL/GenBank/DDBJ databases">
        <title>Function of individual gut microbiota members based on whole genome sequencing of pure cultures obtained from chicken caecum.</title>
        <authorList>
            <person name="Medvecky M."/>
            <person name="Cejkova D."/>
            <person name="Polansky O."/>
            <person name="Karasova D."/>
            <person name="Kubasova T."/>
            <person name="Cizek A."/>
            <person name="Rychlik I."/>
        </authorList>
    </citation>
    <scope>NUCLEOTIDE SEQUENCE [LARGE SCALE GENOMIC DNA]</scope>
    <source>
        <strain evidence="7">An109</strain>
    </source>
</reference>
<reference evidence="8 9" key="3">
    <citation type="submission" date="2018-08" db="EMBL/GenBank/DDBJ databases">
        <title>A genome reference for cultivated species of the human gut microbiota.</title>
        <authorList>
            <person name="Zou Y."/>
            <person name="Xue W."/>
            <person name="Luo G."/>
        </authorList>
    </citation>
    <scope>NUCLEOTIDE SEQUENCE [LARGE SCALE GENOMIC DNA]</scope>
    <source>
        <strain evidence="6 9">AF38-2</strain>
        <strain evidence="5 8">AF39-6AC</strain>
    </source>
</reference>
<evidence type="ECO:0000313" key="9">
    <source>
        <dbReference type="Proteomes" id="UP000284495"/>
    </source>
</evidence>
<dbReference type="GO" id="GO:0003677">
    <property type="term" value="F:DNA binding"/>
    <property type="evidence" value="ECO:0007669"/>
    <property type="project" value="UniProtKB-KW"/>
</dbReference>
<evidence type="ECO:0000259" key="2">
    <source>
        <dbReference type="Pfam" id="PF10543"/>
    </source>
</evidence>
<evidence type="ECO:0000313" key="8">
    <source>
        <dbReference type="Proteomes" id="UP000284417"/>
    </source>
</evidence>
<feature type="domain" description="KilA-N DNA-binding" evidence="2">
    <location>
        <begin position="9"/>
        <end position="96"/>
    </location>
</feature>
<dbReference type="Proteomes" id="UP000284417">
    <property type="component" value="Unassembled WGS sequence"/>
</dbReference>